<name>A0A940YLW0_9BURK</name>
<reference evidence="1" key="1">
    <citation type="submission" date="2021-04" db="EMBL/GenBank/DDBJ databases">
        <title>The genome sequence of Ideonella sp. 4Y11.</title>
        <authorList>
            <person name="Liu Y."/>
        </authorList>
    </citation>
    <scope>NUCLEOTIDE SEQUENCE</scope>
    <source>
        <strain evidence="1">4Y11</strain>
    </source>
</reference>
<sequence>MSAIPEPPKPLTPAEVEATISAFSAADWKRAEHIAASFCGGLTGWMPMDLLQETLTSLVAGTRSWPGGLHPLVVLKTAMRSVASNTRKHNKASPIDENVVVEPFEAEEADKTPVAHGQATVTPEDEVSGKQQMAAVYAALGGDQELEYLVMVWADGLRGAEAREALGWDAKKYDAARNRLLRRLAALDPDRRPK</sequence>
<comment type="caution">
    <text evidence="1">The sequence shown here is derived from an EMBL/GenBank/DDBJ whole genome shotgun (WGS) entry which is preliminary data.</text>
</comment>
<organism evidence="1 2">
    <name type="scientific">Ideonella aquatica</name>
    <dbReference type="NCBI Taxonomy" id="2824119"/>
    <lineage>
        <taxon>Bacteria</taxon>
        <taxon>Pseudomonadati</taxon>
        <taxon>Pseudomonadota</taxon>
        <taxon>Betaproteobacteria</taxon>
        <taxon>Burkholderiales</taxon>
        <taxon>Sphaerotilaceae</taxon>
        <taxon>Ideonella</taxon>
    </lineage>
</organism>
<dbReference type="RefSeq" id="WP_210804684.1">
    <property type="nucleotide sequence ID" value="NZ_JAGQDE010000052.1"/>
</dbReference>
<evidence type="ECO:0000313" key="2">
    <source>
        <dbReference type="Proteomes" id="UP000678374"/>
    </source>
</evidence>
<proteinExistence type="predicted"/>
<gene>
    <name evidence="1" type="ORF">KAK06_23910</name>
</gene>
<dbReference type="EMBL" id="JAGQDE010000052">
    <property type="protein sequence ID" value="MBQ0962004.1"/>
    <property type="molecule type" value="Genomic_DNA"/>
</dbReference>
<keyword evidence="2" id="KW-1185">Reference proteome</keyword>
<evidence type="ECO:0000313" key="1">
    <source>
        <dbReference type="EMBL" id="MBQ0962004.1"/>
    </source>
</evidence>
<protein>
    <submittedName>
        <fullName evidence="1">Sigma-70 family RNA polymerase sigma factor</fullName>
    </submittedName>
</protein>
<dbReference type="AlphaFoldDB" id="A0A940YLW0"/>
<dbReference type="Proteomes" id="UP000678374">
    <property type="component" value="Unassembled WGS sequence"/>
</dbReference>
<accession>A0A940YLW0</accession>